<evidence type="ECO:0000256" key="1">
    <source>
        <dbReference type="ARBA" id="ARBA00006975"/>
    </source>
</evidence>
<keyword evidence="5" id="KW-1185">Reference proteome</keyword>
<dbReference type="PRINTS" id="PR00297">
    <property type="entry name" value="CHAPERONIN10"/>
</dbReference>
<comment type="function">
    <text evidence="3">Together with the chaperonin GroEL, plays an essential role in assisting protein folding. The GroEL-GroES system forms a nano-cage that allows encapsulation of the non-native substrate proteins and provides a physical environment optimized to promote and accelerate protein folding. GroES binds to the apical surface of the GroEL ring, thereby capping the opening of the GroEL channel.</text>
</comment>
<dbReference type="Gene3D" id="2.30.33.40">
    <property type="entry name" value="GroES chaperonin"/>
    <property type="match status" value="1"/>
</dbReference>
<dbReference type="GeneID" id="67454607"/>
<gene>
    <name evidence="4" type="primary">groES</name>
    <name evidence="4" type="ORF">A353_065</name>
</gene>
<evidence type="ECO:0000313" key="5">
    <source>
        <dbReference type="Proteomes" id="UP000003934"/>
    </source>
</evidence>
<dbReference type="PANTHER" id="PTHR10772">
    <property type="entry name" value="10 KDA HEAT SHOCK PROTEIN"/>
    <property type="match status" value="1"/>
</dbReference>
<dbReference type="SUPFAM" id="SSF50129">
    <property type="entry name" value="GroES-like"/>
    <property type="match status" value="1"/>
</dbReference>
<comment type="subunit">
    <text evidence="3">Heptamer of 7 subunits arranged in a ring.</text>
</comment>
<dbReference type="AlphaFoldDB" id="J3Z129"/>
<dbReference type="Pfam" id="PF00166">
    <property type="entry name" value="Cpn10"/>
    <property type="match status" value="1"/>
</dbReference>
<dbReference type="HOGENOM" id="CLU_132825_1_1_6"/>
<dbReference type="InterPro" id="IPR037124">
    <property type="entry name" value="Chaperonin_GroES_sf"/>
</dbReference>
<reference evidence="4 5" key="1">
    <citation type="journal article" date="2012" name="Mol. Biol. Evol.">
        <title>Genome reduction and co-evolution between the primary and secondary bacterial symbionts of psyllids.</title>
        <authorList>
            <person name="Sloan D.B."/>
            <person name="Moran N.A."/>
        </authorList>
    </citation>
    <scope>NUCLEOTIDE SEQUENCE [LARGE SCALE GENOMIC DNA]</scope>
    <source>
        <strain evidence="4 5">HC</strain>
    </source>
</reference>
<keyword evidence="2 3" id="KW-0143">Chaperone</keyword>
<protein>
    <recommendedName>
        <fullName evidence="3">10 kDa chaperonin</fullName>
    </recommendedName>
</protein>
<dbReference type="GO" id="GO:0051082">
    <property type="term" value="F:unfolded protein binding"/>
    <property type="evidence" value="ECO:0007669"/>
    <property type="project" value="TreeGrafter"/>
</dbReference>
<dbReference type="PATRIC" id="fig|1202538.3.peg.59"/>
<proteinExistence type="inferred from homology"/>
<dbReference type="STRING" id="1202538.A353_065"/>
<evidence type="ECO:0000256" key="2">
    <source>
        <dbReference type="ARBA" id="ARBA00023186"/>
    </source>
</evidence>
<dbReference type="EMBL" id="CP003543">
    <property type="protein sequence ID" value="AFP83914.1"/>
    <property type="molecule type" value="Genomic_DNA"/>
</dbReference>
<dbReference type="GO" id="GO:0044183">
    <property type="term" value="F:protein folding chaperone"/>
    <property type="evidence" value="ECO:0007669"/>
    <property type="project" value="InterPro"/>
</dbReference>
<dbReference type="InterPro" id="IPR020818">
    <property type="entry name" value="Chaperonin_GroES"/>
</dbReference>
<organism evidence="4 5">
    <name type="scientific">Candidatus Carsonella ruddii HC isolate Thao2000</name>
    <dbReference type="NCBI Taxonomy" id="1202538"/>
    <lineage>
        <taxon>Bacteria</taxon>
        <taxon>Pseudomonadati</taxon>
        <taxon>Pseudomonadota</taxon>
        <taxon>Gammaproteobacteria</taxon>
        <taxon>Oceanospirillales</taxon>
        <taxon>Halomonadaceae</taxon>
        <taxon>Zymobacter group</taxon>
        <taxon>Candidatus Carsonella</taxon>
    </lineage>
</organism>
<dbReference type="OrthoDB" id="9806791at2"/>
<sequence>MNFFPLYDKIVVTKIEINNKIGELYIPNNENSILKGKVINIGNGKILENGKLFPLTVKINDIILFKDNYNIDKYKFNNTEYFFLKESEIISIIK</sequence>
<dbReference type="GO" id="GO:0051087">
    <property type="term" value="F:protein-folding chaperone binding"/>
    <property type="evidence" value="ECO:0007669"/>
    <property type="project" value="TreeGrafter"/>
</dbReference>
<dbReference type="PANTHER" id="PTHR10772:SF58">
    <property type="entry name" value="CO-CHAPERONIN GROES"/>
    <property type="match status" value="1"/>
</dbReference>
<dbReference type="SMART" id="SM00883">
    <property type="entry name" value="Cpn10"/>
    <property type="match status" value="1"/>
</dbReference>
<dbReference type="CDD" id="cd00320">
    <property type="entry name" value="cpn10"/>
    <property type="match status" value="1"/>
</dbReference>
<dbReference type="GO" id="GO:0005524">
    <property type="term" value="F:ATP binding"/>
    <property type="evidence" value="ECO:0007669"/>
    <property type="project" value="InterPro"/>
</dbReference>
<dbReference type="InterPro" id="IPR011032">
    <property type="entry name" value="GroES-like_sf"/>
</dbReference>
<dbReference type="Proteomes" id="UP000003934">
    <property type="component" value="Chromosome"/>
</dbReference>
<name>J3Z129_CARRU</name>
<accession>J3Z129</accession>
<comment type="similarity">
    <text evidence="1 3">Belongs to the GroES chaperonin family.</text>
</comment>
<dbReference type="RefSeq" id="WP_014887214.1">
    <property type="nucleotide sequence ID" value="NC_018416.1"/>
</dbReference>
<dbReference type="KEGG" id="crh:A353_065"/>
<evidence type="ECO:0000256" key="3">
    <source>
        <dbReference type="RuleBase" id="RU000535"/>
    </source>
</evidence>
<dbReference type="GO" id="GO:0046872">
    <property type="term" value="F:metal ion binding"/>
    <property type="evidence" value="ECO:0007669"/>
    <property type="project" value="TreeGrafter"/>
</dbReference>
<evidence type="ECO:0000313" key="4">
    <source>
        <dbReference type="EMBL" id="AFP83914.1"/>
    </source>
</evidence>